<dbReference type="HOGENOM" id="CLU_2090016_0_0_5"/>
<comment type="caution">
    <text evidence="2">The sequence shown here is derived from an EMBL/GenBank/DDBJ whole genome shotgun (WGS) entry which is preliminary data.</text>
</comment>
<name>D5RU10_9PROT</name>
<dbReference type="EMBL" id="ADVL01000894">
    <property type="protein sequence ID" value="EFH09208.1"/>
    <property type="molecule type" value="Genomic_DNA"/>
</dbReference>
<feature type="compositionally biased region" description="Low complexity" evidence="1">
    <location>
        <begin position="89"/>
        <end position="99"/>
    </location>
</feature>
<organism evidence="2 3">
    <name type="scientific">Pseudoroseomonas cervicalis ATCC 49957</name>
    <dbReference type="NCBI Taxonomy" id="525371"/>
    <lineage>
        <taxon>Bacteria</taxon>
        <taxon>Pseudomonadati</taxon>
        <taxon>Pseudomonadota</taxon>
        <taxon>Alphaproteobacteria</taxon>
        <taxon>Acetobacterales</taxon>
        <taxon>Roseomonadaceae</taxon>
        <taxon>Roseomonas</taxon>
    </lineage>
</organism>
<feature type="non-terminal residue" evidence="2">
    <location>
        <position position="1"/>
    </location>
</feature>
<protein>
    <submittedName>
        <fullName evidence="2">Uncharacterized protein</fullName>
    </submittedName>
</protein>
<proteinExistence type="predicted"/>
<keyword evidence="3" id="KW-1185">Reference proteome</keyword>
<evidence type="ECO:0000313" key="2">
    <source>
        <dbReference type="EMBL" id="EFH09208.1"/>
    </source>
</evidence>
<gene>
    <name evidence="2" type="ORF">HMPREF0731_4572</name>
</gene>
<feature type="region of interest" description="Disordered" evidence="1">
    <location>
        <begin position="1"/>
        <end position="116"/>
    </location>
</feature>
<sequence>AARPARLAGGPGAARRRLSRPGAVPRLAGRGGVPAARLHHPRGAAAGRRLTRPPPCAAAKTISLAKNTGSLYPQSNAPAKFSRMRRRPGAAARRVSRAPAEGRRDHAGQHQGGAPP</sequence>
<dbReference type="Proteomes" id="UP000005324">
    <property type="component" value="Unassembled WGS sequence"/>
</dbReference>
<dbReference type="AlphaFoldDB" id="D5RU10"/>
<evidence type="ECO:0000256" key="1">
    <source>
        <dbReference type="SAM" id="MobiDB-lite"/>
    </source>
</evidence>
<accession>D5RU10</accession>
<evidence type="ECO:0000313" key="3">
    <source>
        <dbReference type="Proteomes" id="UP000005324"/>
    </source>
</evidence>
<reference evidence="2 3" key="1">
    <citation type="submission" date="2010-04" db="EMBL/GenBank/DDBJ databases">
        <authorList>
            <person name="Qin X."/>
            <person name="Bachman B."/>
            <person name="Battles P."/>
            <person name="Bell A."/>
            <person name="Bess C."/>
            <person name="Bickham C."/>
            <person name="Chaboub L."/>
            <person name="Chen D."/>
            <person name="Coyle M."/>
            <person name="Deiros D.R."/>
            <person name="Dinh H."/>
            <person name="Forbes L."/>
            <person name="Fowler G."/>
            <person name="Francisco L."/>
            <person name="Fu Q."/>
            <person name="Gubbala S."/>
            <person name="Hale W."/>
            <person name="Han Y."/>
            <person name="Hemphill L."/>
            <person name="Highlander S.K."/>
            <person name="Hirani K."/>
            <person name="Hogues M."/>
            <person name="Jackson L."/>
            <person name="Jakkamsetti A."/>
            <person name="Javaid M."/>
            <person name="Jiang H."/>
            <person name="Korchina V."/>
            <person name="Kovar C."/>
            <person name="Lara F."/>
            <person name="Lee S."/>
            <person name="Mata R."/>
            <person name="Mathew T."/>
            <person name="Moen C."/>
            <person name="Morales K."/>
            <person name="Munidasa M."/>
            <person name="Nazareth L."/>
            <person name="Ngo R."/>
            <person name="Nguyen L."/>
            <person name="Okwuonu G."/>
            <person name="Ongeri F."/>
            <person name="Patil S."/>
            <person name="Petrosino J."/>
            <person name="Pham C."/>
            <person name="Pham P."/>
            <person name="Pu L.-L."/>
            <person name="Puazo M."/>
            <person name="Raj R."/>
            <person name="Reid J."/>
            <person name="Rouhana J."/>
            <person name="Saada N."/>
            <person name="Shang Y."/>
            <person name="Simmons D."/>
            <person name="Thornton R."/>
            <person name="Warren J."/>
            <person name="Weissenberger G."/>
            <person name="Zhang J."/>
            <person name="Zhang L."/>
            <person name="Zhou C."/>
            <person name="Zhu D."/>
            <person name="Muzny D."/>
            <person name="Worley K."/>
            <person name="Gibbs R."/>
        </authorList>
    </citation>
    <scope>NUCLEOTIDE SEQUENCE [LARGE SCALE GENOMIC DNA]</scope>
    <source>
        <strain evidence="2 3">ATCC 49957</strain>
    </source>
</reference>
<feature type="compositionally biased region" description="Polar residues" evidence="1">
    <location>
        <begin position="64"/>
        <end position="77"/>
    </location>
</feature>